<protein>
    <submittedName>
        <fullName evidence="1">Uncharacterized protein</fullName>
    </submittedName>
</protein>
<evidence type="ECO:0000313" key="2">
    <source>
        <dbReference type="Proteomes" id="UP000735302"/>
    </source>
</evidence>
<dbReference type="EMBL" id="BLXT01002238">
    <property type="protein sequence ID" value="GFN92268.1"/>
    <property type="molecule type" value="Genomic_DNA"/>
</dbReference>
<evidence type="ECO:0000313" key="1">
    <source>
        <dbReference type="EMBL" id="GFN92268.1"/>
    </source>
</evidence>
<dbReference type="AlphaFoldDB" id="A0AAV3ZD02"/>
<dbReference type="Proteomes" id="UP000735302">
    <property type="component" value="Unassembled WGS sequence"/>
</dbReference>
<gene>
    <name evidence="1" type="ORF">PoB_001877400</name>
</gene>
<sequence>MSSSTYTVDILRIKEILKKDKATSDRHIMANWCKESRWPYTTKLSSQEITCMRDSYFGKRALPTALEQVSNYDRIHHPDEGWDQRAKIASRQFLKPIQISARSEVSTSKNLERP</sequence>
<comment type="caution">
    <text evidence="1">The sequence shown here is derived from an EMBL/GenBank/DDBJ whole genome shotgun (WGS) entry which is preliminary data.</text>
</comment>
<name>A0AAV3ZD02_9GAST</name>
<organism evidence="1 2">
    <name type="scientific">Plakobranchus ocellatus</name>
    <dbReference type="NCBI Taxonomy" id="259542"/>
    <lineage>
        <taxon>Eukaryota</taxon>
        <taxon>Metazoa</taxon>
        <taxon>Spiralia</taxon>
        <taxon>Lophotrochozoa</taxon>
        <taxon>Mollusca</taxon>
        <taxon>Gastropoda</taxon>
        <taxon>Heterobranchia</taxon>
        <taxon>Euthyneura</taxon>
        <taxon>Panpulmonata</taxon>
        <taxon>Sacoglossa</taxon>
        <taxon>Placobranchoidea</taxon>
        <taxon>Plakobranchidae</taxon>
        <taxon>Plakobranchus</taxon>
    </lineage>
</organism>
<reference evidence="1 2" key="1">
    <citation type="journal article" date="2021" name="Elife">
        <title>Chloroplast acquisition without the gene transfer in kleptoplastic sea slugs, Plakobranchus ocellatus.</title>
        <authorList>
            <person name="Maeda T."/>
            <person name="Takahashi S."/>
            <person name="Yoshida T."/>
            <person name="Shimamura S."/>
            <person name="Takaki Y."/>
            <person name="Nagai Y."/>
            <person name="Toyoda A."/>
            <person name="Suzuki Y."/>
            <person name="Arimoto A."/>
            <person name="Ishii H."/>
            <person name="Satoh N."/>
            <person name="Nishiyama T."/>
            <person name="Hasebe M."/>
            <person name="Maruyama T."/>
            <person name="Minagawa J."/>
            <person name="Obokata J."/>
            <person name="Shigenobu S."/>
        </authorList>
    </citation>
    <scope>NUCLEOTIDE SEQUENCE [LARGE SCALE GENOMIC DNA]</scope>
</reference>
<keyword evidence="2" id="KW-1185">Reference proteome</keyword>
<accession>A0AAV3ZD02</accession>
<proteinExistence type="predicted"/>